<accession>A0ABV7WIN5</accession>
<organism evidence="14 15">
    <name type="scientific">Aquipuribacter hungaricus</name>
    <dbReference type="NCBI Taxonomy" id="545624"/>
    <lineage>
        <taxon>Bacteria</taxon>
        <taxon>Bacillati</taxon>
        <taxon>Actinomycetota</taxon>
        <taxon>Actinomycetes</taxon>
        <taxon>Micrococcales</taxon>
        <taxon>Intrasporangiaceae</taxon>
        <taxon>Aquipuribacter</taxon>
    </lineage>
</organism>
<dbReference type="Proteomes" id="UP001595685">
    <property type="component" value="Unassembled WGS sequence"/>
</dbReference>
<feature type="transmembrane region" description="Helical" evidence="11">
    <location>
        <begin position="92"/>
        <end position="120"/>
    </location>
</feature>
<dbReference type="GO" id="GO:0016301">
    <property type="term" value="F:kinase activity"/>
    <property type="evidence" value="ECO:0007669"/>
    <property type="project" value="UniProtKB-KW"/>
</dbReference>
<keyword evidence="3" id="KW-0597">Phosphoprotein</keyword>
<comment type="caution">
    <text evidence="14">The sequence shown here is derived from an EMBL/GenBank/DDBJ whole genome shotgun (WGS) entry which is preliminary data.</text>
</comment>
<keyword evidence="5" id="KW-0547">Nucleotide-binding</keyword>
<dbReference type="RefSeq" id="WP_376983970.1">
    <property type="nucleotide sequence ID" value="NZ_JBHRWW010000007.1"/>
</dbReference>
<keyword evidence="4" id="KW-0808">Transferase</keyword>
<feature type="domain" description="Signal transduction histidine kinase subgroup 3 dimerisation and phosphoacceptor" evidence="12">
    <location>
        <begin position="209"/>
        <end position="273"/>
    </location>
</feature>
<keyword evidence="6 14" id="KW-0418">Kinase</keyword>
<evidence type="ECO:0000313" key="15">
    <source>
        <dbReference type="Proteomes" id="UP001595685"/>
    </source>
</evidence>
<keyword evidence="11" id="KW-0472">Membrane</keyword>
<keyword evidence="11" id="KW-0812">Transmembrane</keyword>
<dbReference type="InterPro" id="IPR036890">
    <property type="entry name" value="HATPase_C_sf"/>
</dbReference>
<name>A0ABV7WIN5_9MICO</name>
<evidence type="ECO:0000256" key="5">
    <source>
        <dbReference type="ARBA" id="ARBA00022741"/>
    </source>
</evidence>
<evidence type="ECO:0000256" key="8">
    <source>
        <dbReference type="ARBA" id="ARBA00023012"/>
    </source>
</evidence>
<evidence type="ECO:0000256" key="9">
    <source>
        <dbReference type="SAM" id="Coils"/>
    </source>
</evidence>
<evidence type="ECO:0000259" key="13">
    <source>
        <dbReference type="Pfam" id="PF23539"/>
    </source>
</evidence>
<dbReference type="InterPro" id="IPR011712">
    <property type="entry name" value="Sig_transdc_His_kin_sub3_dim/P"/>
</dbReference>
<dbReference type="Pfam" id="PF07730">
    <property type="entry name" value="HisKA_3"/>
    <property type="match status" value="1"/>
</dbReference>
<evidence type="ECO:0000256" key="10">
    <source>
        <dbReference type="SAM" id="MobiDB-lite"/>
    </source>
</evidence>
<evidence type="ECO:0000256" key="7">
    <source>
        <dbReference type="ARBA" id="ARBA00022840"/>
    </source>
</evidence>
<keyword evidence="11" id="KW-1133">Transmembrane helix</keyword>
<feature type="domain" description="DUF7134" evidence="13">
    <location>
        <begin position="27"/>
        <end position="181"/>
    </location>
</feature>
<dbReference type="EC" id="2.7.13.3" evidence="2"/>
<evidence type="ECO:0000256" key="2">
    <source>
        <dbReference type="ARBA" id="ARBA00012438"/>
    </source>
</evidence>
<evidence type="ECO:0000256" key="1">
    <source>
        <dbReference type="ARBA" id="ARBA00000085"/>
    </source>
</evidence>
<evidence type="ECO:0000313" key="14">
    <source>
        <dbReference type="EMBL" id="MFC3689093.1"/>
    </source>
</evidence>
<sequence length="462" mass="48461">MTLAGTTSTAVAGGPLAADGSPHRARRTRRDWVVDSVVFLVAGLASLLTLALSTVPVEGSGFRRPSEAELWLDVVLGLACLVALWWRRRYPVTLAVLTAFAAVLSAFAGGPATVMLLTVAVHRRWPWALLVGAVNVVASLVFVLWWGDETMGWLAWLTITGFGTLLTVALIGFGMFLRARRQLLATLRERADRAEAEQRRAADAARQGERTRIAREMHDVLAHRISLVSMHAGALEYRGDASPEEVATAAGVIRDNAHRALVDLREVIGVLRGGEAGTDSDDGTSTSRPQPTLDELDGLLEETRAAGITVRAEVDLADVPLPATTGRTAYRVLQEGLTNARKHGRGAAVTVCVRGTPADGLALEVRNSLRPGAIAAAGAGAPRGAGATWTTGTTRTTGATTGATPGATPGGAPAGGPVPGSGVGLVGLAERTRLAGGSWEHGVVDDVFRLHVWLPWPAEDGR</sequence>
<dbReference type="SUPFAM" id="SSF55874">
    <property type="entry name" value="ATPase domain of HSP90 chaperone/DNA topoisomerase II/histidine kinase"/>
    <property type="match status" value="1"/>
</dbReference>
<dbReference type="EMBL" id="JBHRWW010000007">
    <property type="protein sequence ID" value="MFC3689093.1"/>
    <property type="molecule type" value="Genomic_DNA"/>
</dbReference>
<feature type="transmembrane region" description="Helical" evidence="11">
    <location>
        <begin position="153"/>
        <end position="177"/>
    </location>
</feature>
<evidence type="ECO:0000256" key="6">
    <source>
        <dbReference type="ARBA" id="ARBA00022777"/>
    </source>
</evidence>
<protein>
    <recommendedName>
        <fullName evidence="2">histidine kinase</fullName>
        <ecNumber evidence="2">2.7.13.3</ecNumber>
    </recommendedName>
</protein>
<keyword evidence="7" id="KW-0067">ATP-binding</keyword>
<comment type="catalytic activity">
    <reaction evidence="1">
        <text>ATP + protein L-histidine = ADP + protein N-phospho-L-histidine.</text>
        <dbReference type="EC" id="2.7.13.3"/>
    </reaction>
</comment>
<dbReference type="Gene3D" id="1.20.5.1930">
    <property type="match status" value="1"/>
</dbReference>
<keyword evidence="15" id="KW-1185">Reference proteome</keyword>
<dbReference type="Pfam" id="PF23539">
    <property type="entry name" value="DUF7134"/>
    <property type="match status" value="1"/>
</dbReference>
<evidence type="ECO:0000259" key="12">
    <source>
        <dbReference type="Pfam" id="PF07730"/>
    </source>
</evidence>
<evidence type="ECO:0000256" key="11">
    <source>
        <dbReference type="SAM" id="Phobius"/>
    </source>
</evidence>
<dbReference type="InterPro" id="IPR055558">
    <property type="entry name" value="DUF7134"/>
</dbReference>
<dbReference type="Gene3D" id="3.30.565.10">
    <property type="entry name" value="Histidine kinase-like ATPase, C-terminal domain"/>
    <property type="match status" value="1"/>
</dbReference>
<evidence type="ECO:0000256" key="3">
    <source>
        <dbReference type="ARBA" id="ARBA00022553"/>
    </source>
</evidence>
<keyword evidence="9" id="KW-0175">Coiled coil</keyword>
<feature type="compositionally biased region" description="Gly residues" evidence="10">
    <location>
        <begin position="408"/>
        <end position="419"/>
    </location>
</feature>
<dbReference type="PANTHER" id="PTHR24421:SF10">
    <property type="entry name" value="NITRATE_NITRITE SENSOR PROTEIN NARQ"/>
    <property type="match status" value="1"/>
</dbReference>
<reference evidence="15" key="1">
    <citation type="journal article" date="2019" name="Int. J. Syst. Evol. Microbiol.">
        <title>The Global Catalogue of Microorganisms (GCM) 10K type strain sequencing project: providing services to taxonomists for standard genome sequencing and annotation.</title>
        <authorList>
            <consortium name="The Broad Institute Genomics Platform"/>
            <consortium name="The Broad Institute Genome Sequencing Center for Infectious Disease"/>
            <person name="Wu L."/>
            <person name="Ma J."/>
        </authorList>
    </citation>
    <scope>NUCLEOTIDE SEQUENCE [LARGE SCALE GENOMIC DNA]</scope>
    <source>
        <strain evidence="15">NCAIM B.02333</strain>
    </source>
</reference>
<feature type="transmembrane region" description="Helical" evidence="11">
    <location>
        <begin position="37"/>
        <end position="57"/>
    </location>
</feature>
<proteinExistence type="predicted"/>
<dbReference type="InterPro" id="IPR050482">
    <property type="entry name" value="Sensor_HK_TwoCompSys"/>
</dbReference>
<feature type="transmembrane region" description="Helical" evidence="11">
    <location>
        <begin position="127"/>
        <end position="147"/>
    </location>
</feature>
<feature type="region of interest" description="Disordered" evidence="10">
    <location>
        <begin position="377"/>
        <end position="419"/>
    </location>
</feature>
<feature type="compositionally biased region" description="Low complexity" evidence="10">
    <location>
        <begin position="377"/>
        <end position="407"/>
    </location>
</feature>
<evidence type="ECO:0000256" key="4">
    <source>
        <dbReference type="ARBA" id="ARBA00022679"/>
    </source>
</evidence>
<dbReference type="PANTHER" id="PTHR24421">
    <property type="entry name" value="NITRATE/NITRITE SENSOR PROTEIN NARX-RELATED"/>
    <property type="match status" value="1"/>
</dbReference>
<feature type="transmembrane region" description="Helical" evidence="11">
    <location>
        <begin position="69"/>
        <end position="86"/>
    </location>
</feature>
<gene>
    <name evidence="14" type="ORF">ACFOLH_12140</name>
</gene>
<feature type="coiled-coil region" evidence="9">
    <location>
        <begin position="177"/>
        <end position="204"/>
    </location>
</feature>
<keyword evidence="8" id="KW-0902">Two-component regulatory system</keyword>